<keyword evidence="2 13" id="KW-0963">Cytoplasm</keyword>
<organism evidence="15 16">
    <name type="scientific">Georgenia subflava</name>
    <dbReference type="NCBI Taxonomy" id="1622177"/>
    <lineage>
        <taxon>Bacteria</taxon>
        <taxon>Bacillati</taxon>
        <taxon>Actinomycetota</taxon>
        <taxon>Actinomycetes</taxon>
        <taxon>Micrococcales</taxon>
        <taxon>Bogoriellaceae</taxon>
        <taxon>Georgenia</taxon>
    </lineage>
</organism>
<comment type="caution">
    <text evidence="15">The sequence shown here is derived from an EMBL/GenBank/DDBJ whole genome shotgun (WGS) entry which is preliminary data.</text>
</comment>
<evidence type="ECO:0000256" key="13">
    <source>
        <dbReference type="HAMAP-Rule" id="MF_00034"/>
    </source>
</evidence>
<evidence type="ECO:0000256" key="2">
    <source>
        <dbReference type="ARBA" id="ARBA00022490"/>
    </source>
</evidence>
<keyword evidence="3 13" id="KW-0540">Nuclease</keyword>
<comment type="catalytic activity">
    <reaction evidence="12 13">
        <text>Endonucleolytic cleavage at a junction such as a reciprocal single-stranded crossover between two homologous DNA duplexes (Holliday junction).</text>
        <dbReference type="EC" id="3.1.21.10"/>
    </reaction>
</comment>
<feature type="active site" evidence="13">
    <location>
        <position position="7"/>
    </location>
</feature>
<dbReference type="Gene3D" id="3.30.420.10">
    <property type="entry name" value="Ribonuclease H-like superfamily/Ribonuclease H"/>
    <property type="match status" value="1"/>
</dbReference>
<comment type="subcellular location">
    <subcellularLocation>
        <location evidence="13">Cytoplasm</location>
    </subcellularLocation>
</comment>
<comment type="cofactor">
    <cofactor evidence="13">
        <name>Mg(2+)</name>
        <dbReference type="ChEBI" id="CHEBI:18420"/>
    </cofactor>
    <text evidence="13">Binds 2 Mg(2+) ion per subunit.</text>
</comment>
<evidence type="ECO:0000313" key="15">
    <source>
        <dbReference type="EMBL" id="MPV37737.1"/>
    </source>
</evidence>
<dbReference type="SUPFAM" id="SSF53098">
    <property type="entry name" value="Ribonuclease H-like"/>
    <property type="match status" value="1"/>
</dbReference>
<protein>
    <recommendedName>
        <fullName evidence="13 14">Crossover junction endodeoxyribonuclease RuvC</fullName>
        <ecNumber evidence="13 14">3.1.21.10</ecNumber>
    </recommendedName>
    <alternativeName>
        <fullName evidence="13">Holliday junction nuclease RuvC</fullName>
    </alternativeName>
    <alternativeName>
        <fullName evidence="13">Holliday junction resolvase RuvC</fullName>
    </alternativeName>
</protein>
<dbReference type="FunFam" id="3.30.420.10:FF:000002">
    <property type="entry name" value="Crossover junction endodeoxyribonuclease RuvC"/>
    <property type="match status" value="1"/>
</dbReference>
<evidence type="ECO:0000256" key="8">
    <source>
        <dbReference type="ARBA" id="ARBA00022842"/>
    </source>
</evidence>
<dbReference type="PANTHER" id="PTHR30194:SF3">
    <property type="entry name" value="CROSSOVER JUNCTION ENDODEOXYRIBONUCLEASE RUVC"/>
    <property type="match status" value="1"/>
</dbReference>
<proteinExistence type="inferred from homology"/>
<comment type="function">
    <text evidence="13">The RuvA-RuvB-RuvC complex processes Holliday junction (HJ) DNA during genetic recombination and DNA repair. Endonuclease that resolves HJ intermediates. Cleaves cruciform DNA by making single-stranded nicks across the HJ at symmetrical positions within the homologous arms, yielding a 5'-phosphate and a 3'-hydroxyl group; requires a central core of homology in the junction. The consensus cleavage sequence is 5'-(A/T)TT(C/G)-3'. Cleavage occurs on the 3'-side of the TT dinucleotide at the point of strand exchange. HJ branch migration catalyzed by RuvA-RuvB allows RuvC to scan DNA until it finds its consensus sequence, where it cleaves and resolves the cruciform DNA.</text>
</comment>
<dbReference type="InterPro" id="IPR036397">
    <property type="entry name" value="RNaseH_sf"/>
</dbReference>
<dbReference type="CDD" id="cd16962">
    <property type="entry name" value="RuvC"/>
    <property type="match status" value="1"/>
</dbReference>
<dbReference type="GO" id="GO:0006310">
    <property type="term" value="P:DNA recombination"/>
    <property type="evidence" value="ECO:0007669"/>
    <property type="project" value="UniProtKB-UniRule"/>
</dbReference>
<keyword evidence="9 13" id="KW-0238">DNA-binding</keyword>
<keyword evidence="5 13" id="KW-0255">Endonuclease</keyword>
<dbReference type="Pfam" id="PF02075">
    <property type="entry name" value="RuvC"/>
    <property type="match status" value="1"/>
</dbReference>
<dbReference type="GO" id="GO:0003677">
    <property type="term" value="F:DNA binding"/>
    <property type="evidence" value="ECO:0007669"/>
    <property type="project" value="UniProtKB-KW"/>
</dbReference>
<evidence type="ECO:0000256" key="6">
    <source>
        <dbReference type="ARBA" id="ARBA00022763"/>
    </source>
</evidence>
<feature type="active site" evidence="13">
    <location>
        <position position="141"/>
    </location>
</feature>
<dbReference type="GO" id="GO:0000287">
    <property type="term" value="F:magnesium ion binding"/>
    <property type="evidence" value="ECO:0007669"/>
    <property type="project" value="UniProtKB-UniRule"/>
</dbReference>
<evidence type="ECO:0000313" key="16">
    <source>
        <dbReference type="Proteomes" id="UP000437709"/>
    </source>
</evidence>
<comment type="subunit">
    <text evidence="13">Homodimer which binds Holliday junction (HJ) DNA. The HJ becomes 2-fold symmetrical on binding to RuvC with unstacked arms; it has a different conformation from HJ DNA in complex with RuvA. In the full resolvosome a probable DNA-RuvA(4)-RuvB(12)-RuvC(2) complex forms which resolves the HJ.</text>
</comment>
<evidence type="ECO:0000256" key="5">
    <source>
        <dbReference type="ARBA" id="ARBA00022759"/>
    </source>
</evidence>
<dbReference type="PANTHER" id="PTHR30194">
    <property type="entry name" value="CROSSOVER JUNCTION ENDODEOXYRIBONUCLEASE RUVC"/>
    <property type="match status" value="1"/>
</dbReference>
<dbReference type="GO" id="GO:0005737">
    <property type="term" value="C:cytoplasm"/>
    <property type="evidence" value="ECO:0007669"/>
    <property type="project" value="UniProtKB-SubCell"/>
</dbReference>
<evidence type="ECO:0000256" key="3">
    <source>
        <dbReference type="ARBA" id="ARBA00022722"/>
    </source>
</evidence>
<sequence length="205" mass="21332">MRILGVDPGLTRCGLGVVDSTAGRKVSLVEVGVVRSHAELSPHLRLLAVAEEIDSWLERHRPDVVAVERVFAQANVRSVTGTSQVAGVAMLAAARAHLPLALHTPSEVKAAVTGNGRAEKPQVQEMVRRILGLADRPRPADAADALALAICHAWRGGGAGSAVRAQYGGADTLPRSTGSGLTAAQRAWAEAERSARRAGAVAPRG</sequence>
<evidence type="ECO:0000256" key="10">
    <source>
        <dbReference type="ARBA" id="ARBA00023172"/>
    </source>
</evidence>
<dbReference type="PRINTS" id="PR00696">
    <property type="entry name" value="RSOLVASERUVC"/>
</dbReference>
<name>A0A6N7ELL5_9MICO</name>
<dbReference type="Proteomes" id="UP000437709">
    <property type="component" value="Unassembled WGS sequence"/>
</dbReference>
<keyword evidence="16" id="KW-1185">Reference proteome</keyword>
<feature type="binding site" evidence="13">
    <location>
        <position position="68"/>
    </location>
    <ligand>
        <name>Mg(2+)</name>
        <dbReference type="ChEBI" id="CHEBI:18420"/>
        <label>2</label>
    </ligand>
</feature>
<feature type="binding site" evidence="13">
    <location>
        <position position="7"/>
    </location>
    <ligand>
        <name>Mg(2+)</name>
        <dbReference type="ChEBI" id="CHEBI:18420"/>
        <label>1</label>
    </ligand>
</feature>
<evidence type="ECO:0000256" key="11">
    <source>
        <dbReference type="ARBA" id="ARBA00023204"/>
    </source>
</evidence>
<dbReference type="AlphaFoldDB" id="A0A6N7ELL5"/>
<dbReference type="NCBIfam" id="TIGR00228">
    <property type="entry name" value="ruvC"/>
    <property type="match status" value="1"/>
</dbReference>
<accession>A0A6N7ELL5</accession>
<reference evidence="15 16" key="1">
    <citation type="submission" date="2019-10" db="EMBL/GenBank/DDBJ databases">
        <title>Georgenia wutianyii sp. nov. and Georgenia yuyongxinii sp. nov. isolated from plateau pika (Ochotona curzoniae) in the Qinghai-Tibet plateau of China.</title>
        <authorList>
            <person name="Tian Z."/>
        </authorList>
    </citation>
    <scope>NUCLEOTIDE SEQUENCE [LARGE SCALE GENOMIC DNA]</scope>
    <source>
        <strain evidence="15 16">JCM 19765</strain>
    </source>
</reference>
<keyword evidence="8 13" id="KW-0460">Magnesium</keyword>
<keyword evidence="6 13" id="KW-0227">DNA damage</keyword>
<keyword evidence="4 13" id="KW-0479">Metal-binding</keyword>
<evidence type="ECO:0000256" key="14">
    <source>
        <dbReference type="NCBIfam" id="TIGR00228"/>
    </source>
</evidence>
<feature type="active site" evidence="13">
    <location>
        <position position="68"/>
    </location>
</feature>
<dbReference type="InterPro" id="IPR002176">
    <property type="entry name" value="X-over_junc_endoDNase_RuvC"/>
</dbReference>
<feature type="binding site" evidence="13">
    <location>
        <position position="141"/>
    </location>
    <ligand>
        <name>Mg(2+)</name>
        <dbReference type="ChEBI" id="CHEBI:18420"/>
        <label>1</label>
    </ligand>
</feature>
<dbReference type="InterPro" id="IPR020563">
    <property type="entry name" value="X-over_junc_endoDNase_Mg_BS"/>
</dbReference>
<dbReference type="GO" id="GO:0048476">
    <property type="term" value="C:Holliday junction resolvase complex"/>
    <property type="evidence" value="ECO:0007669"/>
    <property type="project" value="UniProtKB-UniRule"/>
</dbReference>
<keyword evidence="11 13" id="KW-0234">DNA repair</keyword>
<dbReference type="GO" id="GO:0008821">
    <property type="term" value="F:crossover junction DNA endonuclease activity"/>
    <property type="evidence" value="ECO:0007669"/>
    <property type="project" value="UniProtKB-UniRule"/>
</dbReference>
<keyword evidence="10 13" id="KW-0233">DNA recombination</keyword>
<evidence type="ECO:0000256" key="12">
    <source>
        <dbReference type="ARBA" id="ARBA00029354"/>
    </source>
</evidence>
<keyword evidence="7 13" id="KW-0378">Hydrolase</keyword>
<dbReference type="GO" id="GO:0006281">
    <property type="term" value="P:DNA repair"/>
    <property type="evidence" value="ECO:0007669"/>
    <property type="project" value="UniProtKB-UniRule"/>
</dbReference>
<dbReference type="EC" id="3.1.21.10" evidence="13 14"/>
<evidence type="ECO:0000256" key="4">
    <source>
        <dbReference type="ARBA" id="ARBA00022723"/>
    </source>
</evidence>
<evidence type="ECO:0000256" key="9">
    <source>
        <dbReference type="ARBA" id="ARBA00023125"/>
    </source>
</evidence>
<evidence type="ECO:0000256" key="7">
    <source>
        <dbReference type="ARBA" id="ARBA00022801"/>
    </source>
</evidence>
<gene>
    <name evidence="13 15" type="primary">ruvC</name>
    <name evidence="15" type="ORF">GB881_11915</name>
</gene>
<dbReference type="RefSeq" id="WP_152195412.1">
    <property type="nucleotide sequence ID" value="NZ_VUKD01000003.1"/>
</dbReference>
<dbReference type="HAMAP" id="MF_00034">
    <property type="entry name" value="RuvC"/>
    <property type="match status" value="1"/>
</dbReference>
<dbReference type="EMBL" id="WHPC01000047">
    <property type="protein sequence ID" value="MPV37737.1"/>
    <property type="molecule type" value="Genomic_DNA"/>
</dbReference>
<evidence type="ECO:0000256" key="1">
    <source>
        <dbReference type="ARBA" id="ARBA00009518"/>
    </source>
</evidence>
<comment type="similarity">
    <text evidence="1 13">Belongs to the RuvC family.</text>
</comment>
<dbReference type="InterPro" id="IPR012337">
    <property type="entry name" value="RNaseH-like_sf"/>
</dbReference>
<dbReference type="PROSITE" id="PS01321">
    <property type="entry name" value="RUVC"/>
    <property type="match status" value="1"/>
</dbReference>